<accession>A0A497VQM2</accession>
<gene>
    <name evidence="2" type="ORF">BCF46_3118</name>
</gene>
<dbReference type="Proteomes" id="UP000269157">
    <property type="component" value="Unassembled WGS sequence"/>
</dbReference>
<dbReference type="GO" id="GO:0008703">
    <property type="term" value="F:5-amino-6-(5-phosphoribosylamino)uracil reductase activity"/>
    <property type="evidence" value="ECO:0007669"/>
    <property type="project" value="InterPro"/>
</dbReference>
<dbReference type="InterPro" id="IPR024072">
    <property type="entry name" value="DHFR-like_dom_sf"/>
</dbReference>
<dbReference type="InterPro" id="IPR050765">
    <property type="entry name" value="Riboflavin_Biosynth_HTPR"/>
</dbReference>
<evidence type="ECO:0000313" key="3">
    <source>
        <dbReference type="Proteomes" id="UP000269157"/>
    </source>
</evidence>
<sequence>MRPIKIQTFMSLDGVMQAPGGPDEDTSGGFTLGGWSQPYWDDMMGEVMGRAMSEEYDLLLGRKTYDIFAAHWPNAGDDNPVTQKFNKATKYVATSSSAALDWENSQAITDDVAKGVAELKRGDGLPLSVQGSSQLIQTLLENLLADELFIWTFPVVLGSGKRLFGGGAIPQGFELADTQTSTTGVTMARYRAAGDVKVGSFALKE</sequence>
<dbReference type="OrthoDB" id="7342392at2"/>
<name>A0A497VQM2_9RHOB</name>
<reference evidence="2 3" key="1">
    <citation type="submission" date="2018-10" db="EMBL/GenBank/DDBJ databases">
        <title>Genomic Encyclopedia of Archaeal and Bacterial Type Strains, Phase II (KMG-II): from individual species to whole genera.</title>
        <authorList>
            <person name="Goeker M."/>
        </authorList>
    </citation>
    <scope>NUCLEOTIDE SEQUENCE [LARGE SCALE GENOMIC DNA]</scope>
    <source>
        <strain evidence="2 3">DSM 29466</strain>
    </source>
</reference>
<dbReference type="EMBL" id="RCCE01000005">
    <property type="protein sequence ID" value="RLJ41326.1"/>
    <property type="molecule type" value="Genomic_DNA"/>
</dbReference>
<dbReference type="Gene3D" id="3.40.430.10">
    <property type="entry name" value="Dihydrofolate Reductase, subunit A"/>
    <property type="match status" value="1"/>
</dbReference>
<dbReference type="PANTHER" id="PTHR38011:SF2">
    <property type="entry name" value="BIFUNCTIONAL DEAMINASE-REDUCTASE DOMAIN PROTEIN"/>
    <property type="match status" value="1"/>
</dbReference>
<dbReference type="AlphaFoldDB" id="A0A497VQM2"/>
<dbReference type="SUPFAM" id="SSF53597">
    <property type="entry name" value="Dihydrofolate reductase-like"/>
    <property type="match status" value="1"/>
</dbReference>
<feature type="domain" description="Bacterial bifunctional deaminase-reductase C-terminal" evidence="1">
    <location>
        <begin position="5"/>
        <end position="185"/>
    </location>
</feature>
<evidence type="ECO:0000313" key="2">
    <source>
        <dbReference type="EMBL" id="RLJ41326.1"/>
    </source>
</evidence>
<evidence type="ECO:0000259" key="1">
    <source>
        <dbReference type="Pfam" id="PF01872"/>
    </source>
</evidence>
<protein>
    <submittedName>
        <fullName evidence="2">Dihydrofolate reductase</fullName>
    </submittedName>
</protein>
<comment type="caution">
    <text evidence="2">The sequence shown here is derived from an EMBL/GenBank/DDBJ whole genome shotgun (WGS) entry which is preliminary data.</text>
</comment>
<dbReference type="InterPro" id="IPR002734">
    <property type="entry name" value="RibDG_C"/>
</dbReference>
<proteinExistence type="predicted"/>
<dbReference type="PANTHER" id="PTHR38011">
    <property type="entry name" value="DIHYDROFOLATE REDUCTASE FAMILY PROTEIN (AFU_ORTHOLOGUE AFUA_8G06820)"/>
    <property type="match status" value="1"/>
</dbReference>
<keyword evidence="3" id="KW-1185">Reference proteome</keyword>
<dbReference type="GO" id="GO:0009231">
    <property type="term" value="P:riboflavin biosynthetic process"/>
    <property type="evidence" value="ECO:0007669"/>
    <property type="project" value="InterPro"/>
</dbReference>
<organism evidence="2 3">
    <name type="scientific">Litoreibacter meonggei</name>
    <dbReference type="NCBI Taxonomy" id="1049199"/>
    <lineage>
        <taxon>Bacteria</taxon>
        <taxon>Pseudomonadati</taxon>
        <taxon>Pseudomonadota</taxon>
        <taxon>Alphaproteobacteria</taxon>
        <taxon>Rhodobacterales</taxon>
        <taxon>Roseobacteraceae</taxon>
        <taxon>Litoreibacter</taxon>
    </lineage>
</organism>
<dbReference type="RefSeq" id="WP_121026205.1">
    <property type="nucleotide sequence ID" value="NZ_RCCE01000005.1"/>
</dbReference>
<dbReference type="Pfam" id="PF01872">
    <property type="entry name" value="RibD_C"/>
    <property type="match status" value="1"/>
</dbReference>